<dbReference type="EMBL" id="CP165644">
    <property type="protein sequence ID" value="XDU66304.1"/>
    <property type="molecule type" value="Genomic_DNA"/>
</dbReference>
<name>A0AB39VEB4_9FUSO</name>
<accession>A0AB39VEB4</accession>
<dbReference type="AlphaFoldDB" id="A0AB39VEB4"/>
<proteinExistence type="predicted"/>
<dbReference type="KEGG" id="lrug:AB8B22_07730"/>
<sequence length="213" mass="26178">MKKQKMDKLQDIKNLLEIRTNEIENSINKKLESELKKSENKIIKFLEEKSYQSLENIETYVSQFLEKDMIQNLEDIKERNKKFLNTNFSDLFLEVKLIIKNYSEEVNQTSKISFFDSEIKRKIEDFKSEKDEIEKLKKEIFYKKMDYNNEKIREKWEIQKFEKFKMKKERLEKIRNIRNAELEDLDKKTQIEIEINYEEEVENPNKKVDFFQN</sequence>
<evidence type="ECO:0008006" key="3">
    <source>
        <dbReference type="Google" id="ProtNLM"/>
    </source>
</evidence>
<evidence type="ECO:0000256" key="1">
    <source>
        <dbReference type="SAM" id="Coils"/>
    </source>
</evidence>
<organism evidence="2">
    <name type="scientific">Leptotrichia rugosa</name>
    <dbReference type="NCBI Taxonomy" id="3239302"/>
    <lineage>
        <taxon>Bacteria</taxon>
        <taxon>Fusobacteriati</taxon>
        <taxon>Fusobacteriota</taxon>
        <taxon>Fusobacteriia</taxon>
        <taxon>Fusobacteriales</taxon>
        <taxon>Leptotrichiaceae</taxon>
        <taxon>Leptotrichia</taxon>
    </lineage>
</organism>
<dbReference type="RefSeq" id="WP_369710677.1">
    <property type="nucleotide sequence ID" value="NZ_CP165644.1"/>
</dbReference>
<gene>
    <name evidence="2" type="ORF">AB8B22_07730</name>
</gene>
<feature type="coiled-coil region" evidence="1">
    <location>
        <begin position="21"/>
        <end position="48"/>
    </location>
</feature>
<keyword evidence="1" id="KW-0175">Coiled coil</keyword>
<protein>
    <recommendedName>
        <fullName evidence="3">Viral A-type inclusion protein</fullName>
    </recommendedName>
</protein>
<reference evidence="2" key="1">
    <citation type="submission" date="2024-07" db="EMBL/GenBank/DDBJ databases">
        <authorList>
            <person name="Li X.-J."/>
            <person name="Wang X."/>
        </authorList>
    </citation>
    <scope>NUCLEOTIDE SEQUENCE</scope>
    <source>
        <strain evidence="2">HSP-334</strain>
    </source>
</reference>
<evidence type="ECO:0000313" key="2">
    <source>
        <dbReference type="EMBL" id="XDU66304.1"/>
    </source>
</evidence>